<dbReference type="PANTHER" id="PTHR33694">
    <property type="entry name" value="UDP-3-O-ACYL-N-ACETYLGLUCOSAMINE DEACETYLASE 1, MITOCHONDRIAL-RELATED"/>
    <property type="match status" value="1"/>
</dbReference>
<keyword evidence="8 12" id="KW-0378">Hydrolase</keyword>
<evidence type="ECO:0000256" key="2">
    <source>
        <dbReference type="ARBA" id="ARBA00002923"/>
    </source>
</evidence>
<dbReference type="GO" id="GO:0009245">
    <property type="term" value="P:lipid A biosynthetic process"/>
    <property type="evidence" value="ECO:0007669"/>
    <property type="project" value="UniProtKB-UniRule"/>
</dbReference>
<reference evidence="13 14" key="1">
    <citation type="submission" date="2019-11" db="EMBL/GenBank/DDBJ databases">
        <authorList>
            <person name="Khan S.A."/>
            <person name="Jeon C.O."/>
            <person name="Chun B.H."/>
        </authorList>
    </citation>
    <scope>NUCLEOTIDE SEQUENCE [LARGE SCALE GENOMIC DNA]</scope>
    <source>
        <strain evidence="13 14">IMCC 1097</strain>
    </source>
</reference>
<evidence type="ECO:0000256" key="8">
    <source>
        <dbReference type="ARBA" id="ARBA00022801"/>
    </source>
</evidence>
<evidence type="ECO:0000256" key="6">
    <source>
        <dbReference type="ARBA" id="ARBA00022556"/>
    </source>
</evidence>
<evidence type="ECO:0000256" key="11">
    <source>
        <dbReference type="ARBA" id="ARBA00024535"/>
    </source>
</evidence>
<keyword evidence="7 12" id="KW-0479">Metal-binding</keyword>
<evidence type="ECO:0000256" key="3">
    <source>
        <dbReference type="ARBA" id="ARBA00005002"/>
    </source>
</evidence>
<keyword evidence="14" id="KW-1185">Reference proteome</keyword>
<keyword evidence="9 12" id="KW-0862">Zinc</keyword>
<dbReference type="AlphaFoldDB" id="A0A5Q2Q9J6"/>
<comment type="similarity">
    <text evidence="12">Belongs to the LpxC family.</text>
</comment>
<dbReference type="SUPFAM" id="SSF54211">
    <property type="entry name" value="Ribosomal protein S5 domain 2-like"/>
    <property type="match status" value="2"/>
</dbReference>
<evidence type="ECO:0000256" key="12">
    <source>
        <dbReference type="HAMAP-Rule" id="MF_00388"/>
    </source>
</evidence>
<dbReference type="Proteomes" id="UP000388235">
    <property type="component" value="Chromosome"/>
</dbReference>
<keyword evidence="6 12" id="KW-0441">Lipid A biosynthesis</keyword>
<dbReference type="PANTHER" id="PTHR33694:SF1">
    <property type="entry name" value="UDP-3-O-ACYL-N-ACETYLGLUCOSAMINE DEACETYLASE 1, MITOCHONDRIAL-RELATED"/>
    <property type="match status" value="1"/>
</dbReference>
<dbReference type="InterPro" id="IPR015870">
    <property type="entry name" value="UDP-acyl_N-AcGlcN_deAcase_N"/>
</dbReference>
<feature type="binding site" evidence="12">
    <location>
        <position position="241"/>
    </location>
    <ligand>
        <name>Zn(2+)</name>
        <dbReference type="ChEBI" id="CHEBI:29105"/>
    </ligand>
</feature>
<dbReference type="KEGG" id="llp:GH975_10300"/>
<dbReference type="OrthoDB" id="9802746at2"/>
<comment type="catalytic activity">
    <reaction evidence="11 12">
        <text>a UDP-3-O-[(3R)-3-hydroxyacyl]-N-acetyl-alpha-D-glucosamine + H2O = a UDP-3-O-[(3R)-3-hydroxyacyl]-alpha-D-glucosamine + acetate</text>
        <dbReference type="Rhea" id="RHEA:67816"/>
        <dbReference type="ChEBI" id="CHEBI:15377"/>
        <dbReference type="ChEBI" id="CHEBI:30089"/>
        <dbReference type="ChEBI" id="CHEBI:137740"/>
        <dbReference type="ChEBI" id="CHEBI:173225"/>
        <dbReference type="EC" id="3.5.1.108"/>
    </reaction>
</comment>
<dbReference type="InterPro" id="IPR011334">
    <property type="entry name" value="UDP-acyl_GlcNac_deAcase_C"/>
</dbReference>
<dbReference type="InterPro" id="IPR004463">
    <property type="entry name" value="UDP-acyl_GlcNac_deAcase"/>
</dbReference>
<dbReference type="EC" id="3.5.1.108" evidence="4 12"/>
<dbReference type="InterPro" id="IPR020568">
    <property type="entry name" value="Ribosomal_Su5_D2-typ_SF"/>
</dbReference>
<feature type="binding site" evidence="12">
    <location>
        <position position="78"/>
    </location>
    <ligand>
        <name>Zn(2+)</name>
        <dbReference type="ChEBI" id="CHEBI:29105"/>
    </ligand>
</feature>
<gene>
    <name evidence="12" type="primary">lpxC</name>
    <name evidence="13" type="ORF">GH975_10300</name>
</gene>
<evidence type="ECO:0000313" key="13">
    <source>
        <dbReference type="EMBL" id="QGG80938.1"/>
    </source>
</evidence>
<dbReference type="UniPathway" id="UPA00359">
    <property type="reaction ID" value="UER00478"/>
</dbReference>
<comment type="cofactor">
    <cofactor evidence="1 12">
        <name>Zn(2+)</name>
        <dbReference type="ChEBI" id="CHEBI:29105"/>
    </cofactor>
</comment>
<dbReference type="GO" id="GO:0016020">
    <property type="term" value="C:membrane"/>
    <property type="evidence" value="ECO:0007669"/>
    <property type="project" value="GOC"/>
</dbReference>
<dbReference type="EMBL" id="CP045871">
    <property type="protein sequence ID" value="QGG80938.1"/>
    <property type="molecule type" value="Genomic_DNA"/>
</dbReference>
<dbReference type="NCBIfam" id="TIGR00325">
    <property type="entry name" value="lpxC"/>
    <property type="match status" value="1"/>
</dbReference>
<dbReference type="Gene3D" id="3.30.1700.10">
    <property type="entry name" value="lpxc deacetylase, domain 2"/>
    <property type="match status" value="1"/>
</dbReference>
<comment type="function">
    <text evidence="2 12">Catalyzes the hydrolysis of UDP-3-O-myristoyl-N-acetylglucosamine to form UDP-3-O-myristoylglucosamine and acetate, the committed step in lipid A biosynthesis.</text>
</comment>
<proteinExistence type="inferred from homology"/>
<dbReference type="HAMAP" id="MF_00388">
    <property type="entry name" value="LpxC"/>
    <property type="match status" value="1"/>
</dbReference>
<keyword evidence="10 12" id="KW-0443">Lipid metabolism</keyword>
<comment type="pathway">
    <text evidence="3 12">Glycolipid biosynthesis; lipid IV(A) biosynthesis; lipid IV(A) from (3R)-3-hydroxytetradecanoyl-[acyl-carrier-protein] and UDP-N-acetyl-alpha-D-glucosamine: step 2/6.</text>
</comment>
<protein>
    <recommendedName>
        <fullName evidence="4 12">UDP-3-O-acyl-N-acetylglucosamine deacetylase</fullName>
        <shortName evidence="12">UDP-3-O-acyl-GlcNAc deacetylase</shortName>
        <ecNumber evidence="4 12">3.5.1.108</ecNumber>
    </recommendedName>
    <alternativeName>
        <fullName evidence="12">UDP-3-O-[R-3-hydroxymyristoyl]-N-acetylglucosamine deacetylase</fullName>
    </alternativeName>
</protein>
<dbReference type="RefSeq" id="WP_153714441.1">
    <property type="nucleotide sequence ID" value="NZ_CP045871.1"/>
</dbReference>
<evidence type="ECO:0000256" key="7">
    <source>
        <dbReference type="ARBA" id="ARBA00022723"/>
    </source>
</evidence>
<organism evidence="13 14">
    <name type="scientific">Litorivicinus lipolyticus</name>
    <dbReference type="NCBI Taxonomy" id="418701"/>
    <lineage>
        <taxon>Bacteria</taxon>
        <taxon>Pseudomonadati</taxon>
        <taxon>Pseudomonadota</taxon>
        <taxon>Gammaproteobacteria</taxon>
        <taxon>Oceanospirillales</taxon>
        <taxon>Litorivicinaceae</taxon>
        <taxon>Litorivicinus</taxon>
    </lineage>
</organism>
<evidence type="ECO:0000256" key="4">
    <source>
        <dbReference type="ARBA" id="ARBA00012745"/>
    </source>
</evidence>
<evidence type="ECO:0000313" key="14">
    <source>
        <dbReference type="Proteomes" id="UP000388235"/>
    </source>
</evidence>
<name>A0A5Q2Q9J6_9GAMM</name>
<accession>A0A5Q2Q9J6</accession>
<evidence type="ECO:0000256" key="9">
    <source>
        <dbReference type="ARBA" id="ARBA00022833"/>
    </source>
</evidence>
<dbReference type="Gene3D" id="3.30.230.20">
    <property type="entry name" value="lpxc deacetylase, domain 1"/>
    <property type="match status" value="1"/>
</dbReference>
<evidence type="ECO:0000256" key="5">
    <source>
        <dbReference type="ARBA" id="ARBA00022516"/>
    </source>
</evidence>
<evidence type="ECO:0000256" key="1">
    <source>
        <dbReference type="ARBA" id="ARBA00001947"/>
    </source>
</evidence>
<feature type="binding site" evidence="12">
    <location>
        <position position="237"/>
    </location>
    <ligand>
        <name>Zn(2+)</name>
        <dbReference type="ChEBI" id="CHEBI:29105"/>
    </ligand>
</feature>
<dbReference type="GO" id="GO:0103117">
    <property type="term" value="F:UDP-3-O-acyl-N-acetylglucosamine deacetylase activity"/>
    <property type="evidence" value="ECO:0007669"/>
    <property type="project" value="UniProtKB-UniRule"/>
</dbReference>
<dbReference type="Pfam" id="PF03331">
    <property type="entry name" value="LpxC"/>
    <property type="match status" value="1"/>
</dbReference>
<keyword evidence="5 12" id="KW-0444">Lipid biosynthesis</keyword>
<sequence>MIRQRTLGNVIRATGVGLHSGEKVYLTLRPAPDDTGIVFRRVDLDPVVSVPAHALSVTDTQMATRLGQGASSISTVEHFLSAVSALGIDNLWVDVNRPELPIMDGSAAPFVFLMQSAGIRIQTSPKKFIRILKPIEVRQPDKFARLQPFDGYRITFDIEYDHPSIPKNMQSVSMDVSTSSFIREISRARTYGFVRDIEFLRNNDLAKGGSTQNAIVLGEDGILNEGGLRYQDEFVKHKVLDAIGDLSLAGHAIIGEMVAKKSGHGLNNDLVRALLDSPDSWRIETLNEADCPISFDQPSLEL</sequence>
<evidence type="ECO:0000256" key="10">
    <source>
        <dbReference type="ARBA" id="ARBA00023098"/>
    </source>
</evidence>
<dbReference type="GO" id="GO:0046872">
    <property type="term" value="F:metal ion binding"/>
    <property type="evidence" value="ECO:0007669"/>
    <property type="project" value="UniProtKB-KW"/>
</dbReference>
<feature type="active site" description="Proton donor" evidence="12">
    <location>
        <position position="264"/>
    </location>
</feature>